<dbReference type="Proteomes" id="UP000283479">
    <property type="component" value="Unassembled WGS sequence"/>
</dbReference>
<proteinExistence type="predicted"/>
<keyword evidence="2" id="KW-1185">Reference proteome</keyword>
<name>A0A3S3AP21_9NOCA</name>
<protein>
    <submittedName>
        <fullName evidence="1">TIGR03767 family metallophosphoesterase</fullName>
    </submittedName>
</protein>
<dbReference type="NCBIfam" id="TIGR03767">
    <property type="entry name" value="P_acnes_RR"/>
    <property type="match status" value="1"/>
</dbReference>
<dbReference type="PANTHER" id="PTHR43143:SF1">
    <property type="entry name" value="SERINE_THREONINE-PROTEIN PHOSPHATASE CPPED1"/>
    <property type="match status" value="1"/>
</dbReference>
<dbReference type="Gene3D" id="3.60.21.10">
    <property type="match status" value="1"/>
</dbReference>
<evidence type="ECO:0000313" key="1">
    <source>
        <dbReference type="EMBL" id="RVW05133.1"/>
    </source>
</evidence>
<dbReference type="RefSeq" id="WP_127950649.1">
    <property type="nucleotide sequence ID" value="NZ_RKLO01000001.1"/>
</dbReference>
<dbReference type="InterPro" id="IPR051918">
    <property type="entry name" value="STPP_CPPED1"/>
</dbReference>
<dbReference type="InterPro" id="IPR006311">
    <property type="entry name" value="TAT_signal"/>
</dbReference>
<dbReference type="SUPFAM" id="SSF56300">
    <property type="entry name" value="Metallo-dependent phosphatases"/>
    <property type="match status" value="1"/>
</dbReference>
<dbReference type="InterPro" id="IPR022506">
    <property type="entry name" value="Metallophosphoesterase_PPA1498"/>
</dbReference>
<evidence type="ECO:0000313" key="2">
    <source>
        <dbReference type="Proteomes" id="UP000283479"/>
    </source>
</evidence>
<accession>A0A3S3AP21</accession>
<comment type="caution">
    <text evidence="1">The sequence shown here is derived from an EMBL/GenBank/DDBJ whole genome shotgun (WGS) entry which is preliminary data.</text>
</comment>
<dbReference type="OrthoDB" id="8132905at2"/>
<reference evidence="1 2" key="1">
    <citation type="submission" date="2018-11" db="EMBL/GenBank/DDBJ databases">
        <title>Rhodococcus spongicola sp. nov. and Rhodococcus xishaensis sp. nov. from marine sponges.</title>
        <authorList>
            <person name="Li L."/>
            <person name="Lin H.W."/>
        </authorList>
    </citation>
    <scope>NUCLEOTIDE SEQUENCE [LARGE SCALE GENOMIC DNA]</scope>
    <source>
        <strain evidence="1 2">LHW51113</strain>
    </source>
</reference>
<dbReference type="PROSITE" id="PS51318">
    <property type="entry name" value="TAT"/>
    <property type="match status" value="1"/>
</dbReference>
<organism evidence="1 2">
    <name type="scientific">Rhodococcus xishaensis</name>
    <dbReference type="NCBI Taxonomy" id="2487364"/>
    <lineage>
        <taxon>Bacteria</taxon>
        <taxon>Bacillati</taxon>
        <taxon>Actinomycetota</taxon>
        <taxon>Actinomycetes</taxon>
        <taxon>Mycobacteriales</taxon>
        <taxon>Nocardiaceae</taxon>
        <taxon>Rhodococcus</taxon>
    </lineage>
</organism>
<gene>
    <name evidence="1" type="ORF">EGT50_00375</name>
</gene>
<dbReference type="InterPro" id="IPR029052">
    <property type="entry name" value="Metallo-depent_PP-like"/>
</dbReference>
<sequence length="577" mass="62907">MNDMNRRKFLGAAGVGALGVAGLPLIGNRSWNPLVGRALAAPLPASIAGTTLESVAVPIGSSGYRRLTAGPGWPLVVRNDLAEAQSGREDRRTALASLVQLTDVHVLDAQSPVRFEYVHPFQPSAYRPQETMTAQGLISLVNRVNSLRMGPHTQRDFDAVVTTGDNTDNKEFIELDWFLAALNGGDITPNSGDPAQYEGVQNSGADLYWNPESSIRDIYKEAGFPEIPGLLGAALQPVVSPGLNTKWYCVFGNHDDAVQGTLPNGISFFEDMYTGSKKFEVPDSANQSAQMSSAMSSDPTDLLNLLSAITTRPRTVTPDERRKPFTPREFIAAHLDPANTGPGPVGHGFAPEAAESGIGYYSFEIAPGVIGISMDSTNRAGFVDGSLGEEQFEWIEQTLLAGSSKYYETDGSLVTQDRTDTYFVLFSHHTSTSMANTRPDPERPQEPRIKGAQLVDLLHRFPNVLAWVNGHTHENRITPQVGQTPEQSFWEINTASHIDFPQQGRIIEVVDNEDGTVSLLTTLFEADSPYQVDYDDFSPLGLASMYREFSFNDIHADPALLGESPDHNVELVLATLR</sequence>
<dbReference type="EMBL" id="RKLO01000001">
    <property type="protein sequence ID" value="RVW05133.1"/>
    <property type="molecule type" value="Genomic_DNA"/>
</dbReference>
<dbReference type="PANTHER" id="PTHR43143">
    <property type="entry name" value="METALLOPHOSPHOESTERASE, CALCINEURIN SUPERFAMILY"/>
    <property type="match status" value="1"/>
</dbReference>
<dbReference type="AlphaFoldDB" id="A0A3S3AP21"/>